<accession>A0A8J6TLX6</accession>
<evidence type="ECO:0000259" key="1">
    <source>
        <dbReference type="Pfam" id="PF16889"/>
    </source>
</evidence>
<organism evidence="2 3">
    <name type="scientific">Candidatus Desulfatibia profunda</name>
    <dbReference type="NCBI Taxonomy" id="2841695"/>
    <lineage>
        <taxon>Bacteria</taxon>
        <taxon>Pseudomonadati</taxon>
        <taxon>Thermodesulfobacteriota</taxon>
        <taxon>Desulfobacteria</taxon>
        <taxon>Desulfobacterales</taxon>
        <taxon>Desulfobacterales incertae sedis</taxon>
        <taxon>Candidatus Desulfatibia</taxon>
    </lineage>
</organism>
<dbReference type="Proteomes" id="UP000603434">
    <property type="component" value="Unassembled WGS sequence"/>
</dbReference>
<evidence type="ECO:0000313" key="3">
    <source>
        <dbReference type="Proteomes" id="UP000603434"/>
    </source>
</evidence>
<dbReference type="AlphaFoldDB" id="A0A8J6TLX6"/>
<dbReference type="InterPro" id="IPR008929">
    <property type="entry name" value="Chondroitin_lyas"/>
</dbReference>
<dbReference type="Pfam" id="PF16889">
    <property type="entry name" value="Hepar_II_III_N"/>
    <property type="match status" value="1"/>
</dbReference>
<proteinExistence type="predicted"/>
<evidence type="ECO:0000313" key="2">
    <source>
        <dbReference type="EMBL" id="MBC8360801.1"/>
    </source>
</evidence>
<dbReference type="SUPFAM" id="SSF48230">
    <property type="entry name" value="Chondroitin AC/alginate lyase"/>
    <property type="match status" value="1"/>
</dbReference>
<reference evidence="2 3" key="1">
    <citation type="submission" date="2020-08" db="EMBL/GenBank/DDBJ databases">
        <title>Bridging the membrane lipid divide: bacteria of the FCB group superphylum have the potential to synthesize archaeal ether lipids.</title>
        <authorList>
            <person name="Villanueva L."/>
            <person name="Von Meijenfeldt F.A.B."/>
            <person name="Westbye A.B."/>
            <person name="Yadav S."/>
            <person name="Hopmans E.C."/>
            <person name="Dutilh B.E."/>
            <person name="Sinninghe Damste J.S."/>
        </authorList>
    </citation>
    <scope>NUCLEOTIDE SEQUENCE [LARGE SCALE GENOMIC DNA]</scope>
    <source>
        <strain evidence="2">NIOZ-UU30</strain>
    </source>
</reference>
<dbReference type="PANTHER" id="PTHR39210:SF1">
    <property type="entry name" value="HEPARIN-SULFATE LYASE"/>
    <property type="match status" value="1"/>
</dbReference>
<dbReference type="InterPro" id="IPR031680">
    <property type="entry name" value="Hepar_II_III_N"/>
</dbReference>
<dbReference type="EMBL" id="JACNJH010000108">
    <property type="protein sequence ID" value="MBC8360801.1"/>
    <property type="molecule type" value="Genomic_DNA"/>
</dbReference>
<gene>
    <name evidence="2" type="ORF">H8E23_05340</name>
</gene>
<feature type="domain" description="Heparin-sulfate lyase N-terminal" evidence="1">
    <location>
        <begin position="79"/>
        <end position="355"/>
    </location>
</feature>
<dbReference type="PANTHER" id="PTHR39210">
    <property type="entry name" value="HEPARIN-SULFATE LYASE"/>
    <property type="match status" value="1"/>
</dbReference>
<name>A0A8J6TLX6_9BACT</name>
<sequence>MKYFTLRGKGYRIRLEGFLWSIAALVFHKVLKLHDLKYKSSLESSNSVKSANWIISFSKAKSIFDKNPERKSEILNEASIILHRKFAILGCDLEYEGSEINWHLDPRSDFEWRRKYYKRLYTVSNSSENTDCKMPWELSRSQHLPFLIKGYFASGGDEYIKETVRQIYNWIENNKFLYGINWTCAMEVAIRACNWIWAWWAFKDDPEWTEAFDNKFLKSIWQHGWYIENNLEDKGGIRTNHYLSDIVGLLFIGIMFPHFKDAERWKKFGVQELIRCMEEMVYPDGVSFENSTAYHRLVLELFTYSAILCKRNDIVLPAPFWQRLEKMFEFIMYCMRPDGLMPMIGDSDDGRFFILADYYDWDRSDFRYLLSIGAVLFKRSDLKLMAGRAHEEIFWLFGEDGVEQYGRL</sequence>
<comment type="caution">
    <text evidence="2">The sequence shown here is derived from an EMBL/GenBank/DDBJ whole genome shotgun (WGS) entry which is preliminary data.</text>
</comment>
<protein>
    <recommendedName>
        <fullName evidence="1">Heparin-sulfate lyase N-terminal domain-containing protein</fullName>
    </recommendedName>
</protein>
<dbReference type="Gene3D" id="1.50.10.100">
    <property type="entry name" value="Chondroitin AC/alginate lyase"/>
    <property type="match status" value="1"/>
</dbReference>